<keyword evidence="1" id="KW-0175">Coiled coil</keyword>
<dbReference type="Pfam" id="PF13472">
    <property type="entry name" value="Lipase_GDSL_2"/>
    <property type="match status" value="1"/>
</dbReference>
<dbReference type="InterPro" id="IPR013830">
    <property type="entry name" value="SGNH_hydro"/>
</dbReference>
<dbReference type="SUPFAM" id="SSF52266">
    <property type="entry name" value="SGNH hydrolase"/>
    <property type="match status" value="1"/>
</dbReference>
<dbReference type="PANTHER" id="PTHR30383">
    <property type="entry name" value="THIOESTERASE 1/PROTEASE 1/LYSOPHOSPHOLIPASE L1"/>
    <property type="match status" value="1"/>
</dbReference>
<dbReference type="PANTHER" id="PTHR30383:SF31">
    <property type="entry name" value="SGNH HYDROLASE-TYPE ESTERASE DOMAIN-CONTAINING PROTEIN-RELATED"/>
    <property type="match status" value="1"/>
</dbReference>
<reference evidence="6" key="5">
    <citation type="submission" date="2018-04" db="UniProtKB">
        <authorList>
            <consortium name="EnsemblFungi"/>
        </authorList>
    </citation>
    <scope>IDENTIFICATION</scope>
    <source>
        <strain evidence="6">R3-111a-1</strain>
    </source>
</reference>
<dbReference type="Proteomes" id="UP000006039">
    <property type="component" value="Unassembled WGS sequence"/>
</dbReference>
<evidence type="ECO:0000313" key="6">
    <source>
        <dbReference type="EnsemblFungi" id="EJT78724"/>
    </source>
</evidence>
<reference evidence="7" key="1">
    <citation type="submission" date="2010-07" db="EMBL/GenBank/DDBJ databases">
        <title>The genome sequence of Gaeumannomyces graminis var. tritici strain R3-111a-1.</title>
        <authorList>
            <consortium name="The Broad Institute Genome Sequencing Platform"/>
            <person name="Ma L.-J."/>
            <person name="Dead R."/>
            <person name="Young S."/>
            <person name="Zeng Q."/>
            <person name="Koehrsen M."/>
            <person name="Alvarado L."/>
            <person name="Berlin A."/>
            <person name="Chapman S.B."/>
            <person name="Chen Z."/>
            <person name="Freedman E."/>
            <person name="Gellesch M."/>
            <person name="Goldberg J."/>
            <person name="Griggs A."/>
            <person name="Gujja S."/>
            <person name="Heilman E.R."/>
            <person name="Heiman D."/>
            <person name="Hepburn T."/>
            <person name="Howarth C."/>
            <person name="Jen D."/>
            <person name="Larson L."/>
            <person name="Mehta T."/>
            <person name="Neiman D."/>
            <person name="Pearson M."/>
            <person name="Roberts A."/>
            <person name="Saif S."/>
            <person name="Shea T."/>
            <person name="Shenoy N."/>
            <person name="Sisk P."/>
            <person name="Stolte C."/>
            <person name="Sykes S."/>
            <person name="Walk T."/>
            <person name="White J."/>
            <person name="Yandava C."/>
            <person name="Haas B."/>
            <person name="Nusbaum C."/>
            <person name="Birren B."/>
        </authorList>
    </citation>
    <scope>NUCLEOTIDE SEQUENCE [LARGE SCALE GENOMIC DNA]</scope>
    <source>
        <strain evidence="7">R3-111a-1</strain>
    </source>
</reference>
<evidence type="ECO:0000256" key="1">
    <source>
        <dbReference type="SAM" id="Coils"/>
    </source>
</evidence>
<reference evidence="5" key="3">
    <citation type="submission" date="2010-09" db="EMBL/GenBank/DDBJ databases">
        <title>Annotation of Gaeumannomyces graminis var. tritici R3-111a-1.</title>
        <authorList>
            <consortium name="The Broad Institute Genome Sequencing Platform"/>
            <person name="Ma L.-J."/>
            <person name="Dead R."/>
            <person name="Young S.K."/>
            <person name="Zeng Q."/>
            <person name="Gargeya S."/>
            <person name="Fitzgerald M."/>
            <person name="Haas B."/>
            <person name="Abouelleil A."/>
            <person name="Alvarado L."/>
            <person name="Arachchi H.M."/>
            <person name="Berlin A."/>
            <person name="Brown A."/>
            <person name="Chapman S.B."/>
            <person name="Chen Z."/>
            <person name="Dunbar C."/>
            <person name="Freedman E."/>
            <person name="Gearin G."/>
            <person name="Gellesch M."/>
            <person name="Goldberg J."/>
            <person name="Griggs A."/>
            <person name="Gujja S."/>
            <person name="Heiman D."/>
            <person name="Howarth C."/>
            <person name="Larson L."/>
            <person name="Lui A."/>
            <person name="MacDonald P.J.P."/>
            <person name="Mehta T."/>
            <person name="Montmayeur A."/>
            <person name="Murphy C."/>
            <person name="Neiman D."/>
            <person name="Pearson M."/>
            <person name="Priest M."/>
            <person name="Roberts A."/>
            <person name="Saif S."/>
            <person name="Shea T."/>
            <person name="Shenoy N."/>
            <person name="Sisk P."/>
            <person name="Stolte C."/>
            <person name="Sykes S."/>
            <person name="Yandava C."/>
            <person name="Wortman J."/>
            <person name="Nusbaum C."/>
            <person name="Birren B."/>
        </authorList>
    </citation>
    <scope>NUCLEOTIDE SEQUENCE</scope>
    <source>
        <strain evidence="5">R3-111a-1</strain>
    </source>
</reference>
<feature type="chain" id="PRO_5015094401" description="SGNH hydrolase-type esterase domain-containing protein" evidence="3">
    <location>
        <begin position="20"/>
        <end position="322"/>
    </location>
</feature>
<feature type="compositionally biased region" description="Basic and acidic residues" evidence="2">
    <location>
        <begin position="208"/>
        <end position="228"/>
    </location>
</feature>
<dbReference type="EMBL" id="GL385396">
    <property type="protein sequence ID" value="EJT78724.1"/>
    <property type="molecule type" value="Genomic_DNA"/>
</dbReference>
<feature type="signal peptide" evidence="3">
    <location>
        <begin position="1"/>
        <end position="19"/>
    </location>
</feature>
<evidence type="ECO:0000256" key="3">
    <source>
        <dbReference type="SAM" id="SignalP"/>
    </source>
</evidence>
<dbReference type="RefSeq" id="XP_009219869.1">
    <property type="nucleotide sequence ID" value="XM_009221605.1"/>
</dbReference>
<reference evidence="6" key="4">
    <citation type="journal article" date="2015" name="G3 (Bethesda)">
        <title>Genome sequences of three phytopathogenic species of the Magnaporthaceae family of fungi.</title>
        <authorList>
            <person name="Okagaki L.H."/>
            <person name="Nunes C.C."/>
            <person name="Sailsbery J."/>
            <person name="Clay B."/>
            <person name="Brown D."/>
            <person name="John T."/>
            <person name="Oh Y."/>
            <person name="Young N."/>
            <person name="Fitzgerald M."/>
            <person name="Haas B.J."/>
            <person name="Zeng Q."/>
            <person name="Young S."/>
            <person name="Adiconis X."/>
            <person name="Fan L."/>
            <person name="Levin J.Z."/>
            <person name="Mitchell T.K."/>
            <person name="Okubara P.A."/>
            <person name="Farman M.L."/>
            <person name="Kohn L.M."/>
            <person name="Birren B."/>
            <person name="Ma L.-J."/>
            <person name="Dean R.A."/>
        </authorList>
    </citation>
    <scope>NUCLEOTIDE SEQUENCE</scope>
    <source>
        <strain evidence="6">R3-111a-1</strain>
    </source>
</reference>
<proteinExistence type="predicted"/>
<accession>J3NRB8</accession>
<evidence type="ECO:0000313" key="7">
    <source>
        <dbReference type="Proteomes" id="UP000006039"/>
    </source>
</evidence>
<feature type="coiled-coil region" evidence="1">
    <location>
        <begin position="168"/>
        <end position="195"/>
    </location>
</feature>
<feature type="domain" description="SGNH hydrolase-type esterase" evidence="4">
    <location>
        <begin position="45"/>
        <end position="229"/>
    </location>
</feature>
<reference evidence="5" key="2">
    <citation type="submission" date="2010-07" db="EMBL/GenBank/DDBJ databases">
        <authorList>
            <consortium name="The Broad Institute Genome Sequencing Platform"/>
            <consortium name="Broad Institute Genome Sequencing Center for Infectious Disease"/>
            <person name="Ma L.-J."/>
            <person name="Dead R."/>
            <person name="Young S."/>
            <person name="Zeng Q."/>
            <person name="Koehrsen M."/>
            <person name="Alvarado L."/>
            <person name="Berlin A."/>
            <person name="Chapman S.B."/>
            <person name="Chen Z."/>
            <person name="Freedman E."/>
            <person name="Gellesch M."/>
            <person name="Goldberg J."/>
            <person name="Griggs A."/>
            <person name="Gujja S."/>
            <person name="Heilman E.R."/>
            <person name="Heiman D."/>
            <person name="Hepburn T."/>
            <person name="Howarth C."/>
            <person name="Jen D."/>
            <person name="Larson L."/>
            <person name="Mehta T."/>
            <person name="Neiman D."/>
            <person name="Pearson M."/>
            <person name="Roberts A."/>
            <person name="Saif S."/>
            <person name="Shea T."/>
            <person name="Shenoy N."/>
            <person name="Sisk P."/>
            <person name="Stolte C."/>
            <person name="Sykes S."/>
            <person name="Walk T."/>
            <person name="White J."/>
            <person name="Yandava C."/>
            <person name="Haas B."/>
            <person name="Nusbaum C."/>
            <person name="Birren B."/>
        </authorList>
    </citation>
    <scope>NUCLEOTIDE SEQUENCE</scope>
    <source>
        <strain evidence="5">R3-111a-1</strain>
    </source>
</reference>
<dbReference type="GeneID" id="20344280"/>
<evidence type="ECO:0000313" key="5">
    <source>
        <dbReference type="EMBL" id="EJT78724.1"/>
    </source>
</evidence>
<evidence type="ECO:0000256" key="2">
    <source>
        <dbReference type="SAM" id="MobiDB-lite"/>
    </source>
</evidence>
<dbReference type="AlphaFoldDB" id="J3NRB8"/>
<dbReference type="eggNOG" id="ENOG502RFAX">
    <property type="taxonomic scope" value="Eukaryota"/>
</dbReference>
<name>J3NRB8_GAET3</name>
<dbReference type="InterPro" id="IPR036514">
    <property type="entry name" value="SGNH_hydro_sf"/>
</dbReference>
<sequence length="322" mass="36464">MHAKAILIGLLSASGVIAAASPDAPLQARDSKHVLGKDKTLRIMALGASITYGQGSDKTGGYRQELVRRLKDGKNKVEMVGERGQGDFPENRVEGWPGKRIDEIKKDQMSSVEKLKPAIVLLNVGTNDAVQNKDIDKAGERYEDLVREILKKSPKAVVLASNLVHNRNKDTEDRVKNINKQIERVANKLSKDTKRVVFVNMFDQGPNPDKKDGESEYHDDTHPNERGYKKMAEVWEKAIKEADERKLLKPGKLRKLLNKAGEKVKKLADKPKEKLKKMSEKKKDKLSKQKTKMLDEIRKIIQDEFKKVEDAIKDLKKDIKKN</sequence>
<dbReference type="HOGENOM" id="CLU_044083_1_1_1"/>
<dbReference type="VEuPathDB" id="FungiDB:GGTG_03822"/>
<dbReference type="CDD" id="cd01833">
    <property type="entry name" value="XynB_like"/>
    <property type="match status" value="1"/>
</dbReference>
<keyword evidence="7" id="KW-1185">Reference proteome</keyword>
<feature type="region of interest" description="Disordered" evidence="2">
    <location>
        <begin position="202"/>
        <end position="228"/>
    </location>
</feature>
<dbReference type="InterPro" id="IPR051532">
    <property type="entry name" value="Ester_Hydrolysis_Enzymes"/>
</dbReference>
<keyword evidence="3" id="KW-0732">Signal</keyword>
<organism evidence="5">
    <name type="scientific">Gaeumannomyces tritici (strain R3-111a-1)</name>
    <name type="common">Wheat and barley take-all root rot fungus</name>
    <name type="synonym">Gaeumannomyces graminis var. tritici</name>
    <dbReference type="NCBI Taxonomy" id="644352"/>
    <lineage>
        <taxon>Eukaryota</taxon>
        <taxon>Fungi</taxon>
        <taxon>Dikarya</taxon>
        <taxon>Ascomycota</taxon>
        <taxon>Pezizomycotina</taxon>
        <taxon>Sordariomycetes</taxon>
        <taxon>Sordariomycetidae</taxon>
        <taxon>Magnaporthales</taxon>
        <taxon>Magnaporthaceae</taxon>
        <taxon>Gaeumannomyces</taxon>
    </lineage>
</organism>
<dbReference type="STRING" id="644352.J3NRB8"/>
<dbReference type="OrthoDB" id="6123at2759"/>
<protein>
    <recommendedName>
        <fullName evidence="4">SGNH hydrolase-type esterase domain-containing protein</fullName>
    </recommendedName>
</protein>
<dbReference type="EnsemblFungi" id="EJT78724">
    <property type="protein sequence ID" value="EJT78724"/>
    <property type="gene ID" value="GGTG_03822"/>
</dbReference>
<dbReference type="GO" id="GO:0004622">
    <property type="term" value="F:phosphatidylcholine lysophospholipase activity"/>
    <property type="evidence" value="ECO:0007669"/>
    <property type="project" value="TreeGrafter"/>
</dbReference>
<gene>
    <name evidence="6" type="primary">20344280</name>
    <name evidence="5" type="ORF">GGTG_03822</name>
</gene>
<feature type="region of interest" description="Disordered" evidence="2">
    <location>
        <begin position="267"/>
        <end position="290"/>
    </location>
</feature>
<evidence type="ECO:0000259" key="4">
    <source>
        <dbReference type="Pfam" id="PF13472"/>
    </source>
</evidence>
<dbReference type="Gene3D" id="3.40.50.1110">
    <property type="entry name" value="SGNH hydrolase"/>
    <property type="match status" value="1"/>
</dbReference>